<dbReference type="PANTHER" id="PTHR11012:SF30">
    <property type="entry name" value="PROTEIN KINASE-LIKE DOMAIN-CONTAINING"/>
    <property type="match status" value="1"/>
</dbReference>
<dbReference type="SUPFAM" id="SSF56112">
    <property type="entry name" value="Protein kinase-like (PK-like)"/>
    <property type="match status" value="1"/>
</dbReference>
<dbReference type="SMART" id="SM00587">
    <property type="entry name" value="CHK"/>
    <property type="match status" value="1"/>
</dbReference>
<dbReference type="InterPro" id="IPR011009">
    <property type="entry name" value="Kinase-like_dom_sf"/>
</dbReference>
<gene>
    <name evidence="2" type="ORF">ODALV1_LOCUS14104</name>
</gene>
<name>A0ABP1QUR4_9HEXA</name>
<dbReference type="Pfam" id="PF02958">
    <property type="entry name" value="EcKL"/>
    <property type="match status" value="1"/>
</dbReference>
<protein>
    <recommendedName>
        <fullName evidence="1">CHK kinase-like domain-containing protein</fullName>
    </recommendedName>
</protein>
<dbReference type="Gene3D" id="3.90.1200.10">
    <property type="match status" value="1"/>
</dbReference>
<dbReference type="InterPro" id="IPR015897">
    <property type="entry name" value="CHK_kinase-like"/>
</dbReference>
<sequence>MGSEDSPKINITPPEEKVGFSLTKEFLELAFDREVEKFSTKIGTNPGDNYLSIMHAVEVSFKGEQEPQYFMIKCYPNHSERRDLLDQIEVFSKEAFAYQDFLPQLKQLAVEREAEKIVDLSVAPIQAGNVVGIPSKFTLKPWSDENFILMTDIRKTFGFTMADRMKGLDFDHAKLVLEEIAKFHALTWAYKQKNGLDMLTNKYPQFKDTFYIHESLIQDYMPLLDQITANALKLTEEKLGDSHPACKSFKDFVSKDEDKDVVERIKRYLLEEGINEEEVESYLRIKPEQDDNYNREPWLLGTHGDCWVNNMMFLYNDEEPKKPVKVTLVDWQVIREACPTVDLAYFLFSSVRAPVRIPNLDELLRVYHDAFIRYCDALKVAPLPGFTIETLKRRFRRSEIFGLLIGLELLGYALKPPEESIDMDTVKSDQLMDLFATVVDGSDKNTLLQDEISATVLNLYEKGVI</sequence>
<dbReference type="EMBL" id="CAXLJM020000043">
    <property type="protein sequence ID" value="CAL8110274.1"/>
    <property type="molecule type" value="Genomic_DNA"/>
</dbReference>
<evidence type="ECO:0000313" key="3">
    <source>
        <dbReference type="Proteomes" id="UP001642540"/>
    </source>
</evidence>
<dbReference type="PANTHER" id="PTHR11012">
    <property type="entry name" value="PROTEIN KINASE-LIKE DOMAIN-CONTAINING"/>
    <property type="match status" value="1"/>
</dbReference>
<accession>A0ABP1QUR4</accession>
<reference evidence="2 3" key="1">
    <citation type="submission" date="2024-08" db="EMBL/GenBank/DDBJ databases">
        <authorList>
            <person name="Cucini C."/>
            <person name="Frati F."/>
        </authorList>
    </citation>
    <scope>NUCLEOTIDE SEQUENCE [LARGE SCALE GENOMIC DNA]</scope>
</reference>
<proteinExistence type="predicted"/>
<keyword evidence="3" id="KW-1185">Reference proteome</keyword>
<dbReference type="InterPro" id="IPR004119">
    <property type="entry name" value="EcKL"/>
</dbReference>
<evidence type="ECO:0000313" key="2">
    <source>
        <dbReference type="EMBL" id="CAL8110274.1"/>
    </source>
</evidence>
<organism evidence="2 3">
    <name type="scientific">Orchesella dallaii</name>
    <dbReference type="NCBI Taxonomy" id="48710"/>
    <lineage>
        <taxon>Eukaryota</taxon>
        <taxon>Metazoa</taxon>
        <taxon>Ecdysozoa</taxon>
        <taxon>Arthropoda</taxon>
        <taxon>Hexapoda</taxon>
        <taxon>Collembola</taxon>
        <taxon>Entomobryomorpha</taxon>
        <taxon>Entomobryoidea</taxon>
        <taxon>Orchesellidae</taxon>
        <taxon>Orchesellinae</taxon>
        <taxon>Orchesella</taxon>
    </lineage>
</organism>
<dbReference type="Proteomes" id="UP001642540">
    <property type="component" value="Unassembled WGS sequence"/>
</dbReference>
<comment type="caution">
    <text evidence="2">The sequence shown here is derived from an EMBL/GenBank/DDBJ whole genome shotgun (WGS) entry which is preliminary data.</text>
</comment>
<evidence type="ECO:0000259" key="1">
    <source>
        <dbReference type="SMART" id="SM00587"/>
    </source>
</evidence>
<feature type="domain" description="CHK kinase-like" evidence="1">
    <location>
        <begin position="148"/>
        <end position="377"/>
    </location>
</feature>